<accession>A0A8S2XN07</accession>
<sequence length="54" mass="6788">SRLRDIEEEMRSERDIRFRQEKEFTTLRIDFDELEQQLEEAINARDREFEANKR</sequence>
<protein>
    <submittedName>
        <fullName evidence="2">Uncharacterized protein</fullName>
    </submittedName>
</protein>
<evidence type="ECO:0000313" key="2">
    <source>
        <dbReference type="EMBL" id="CAF4507322.1"/>
    </source>
</evidence>
<feature type="non-terminal residue" evidence="2">
    <location>
        <position position="1"/>
    </location>
</feature>
<comment type="caution">
    <text evidence="2">The sequence shown here is derived from an EMBL/GenBank/DDBJ whole genome shotgun (WGS) entry which is preliminary data.</text>
</comment>
<gene>
    <name evidence="2" type="ORF">GIL414_LOCUS35023</name>
</gene>
<organism evidence="2 3">
    <name type="scientific">Rotaria magnacalcarata</name>
    <dbReference type="NCBI Taxonomy" id="392030"/>
    <lineage>
        <taxon>Eukaryota</taxon>
        <taxon>Metazoa</taxon>
        <taxon>Spiralia</taxon>
        <taxon>Gnathifera</taxon>
        <taxon>Rotifera</taxon>
        <taxon>Eurotatoria</taxon>
        <taxon>Bdelloidea</taxon>
        <taxon>Philodinida</taxon>
        <taxon>Philodinidae</taxon>
        <taxon>Rotaria</taxon>
    </lineage>
</organism>
<name>A0A8S2XN07_9BILA</name>
<feature type="coiled-coil region" evidence="1">
    <location>
        <begin position="24"/>
        <end position="51"/>
    </location>
</feature>
<evidence type="ECO:0000313" key="3">
    <source>
        <dbReference type="Proteomes" id="UP000681720"/>
    </source>
</evidence>
<dbReference type="AlphaFoldDB" id="A0A8S2XN07"/>
<reference evidence="2" key="1">
    <citation type="submission" date="2021-02" db="EMBL/GenBank/DDBJ databases">
        <authorList>
            <person name="Nowell W R."/>
        </authorList>
    </citation>
    <scope>NUCLEOTIDE SEQUENCE</scope>
</reference>
<keyword evidence="1" id="KW-0175">Coiled coil</keyword>
<dbReference type="Proteomes" id="UP000681720">
    <property type="component" value="Unassembled WGS sequence"/>
</dbReference>
<evidence type="ECO:0000256" key="1">
    <source>
        <dbReference type="SAM" id="Coils"/>
    </source>
</evidence>
<proteinExistence type="predicted"/>
<dbReference type="EMBL" id="CAJOBJ010082541">
    <property type="protein sequence ID" value="CAF4507322.1"/>
    <property type="molecule type" value="Genomic_DNA"/>
</dbReference>